<evidence type="ECO:0000256" key="1">
    <source>
        <dbReference type="SAM" id="Phobius"/>
    </source>
</evidence>
<reference evidence="2" key="1">
    <citation type="submission" date="2020-10" db="EMBL/GenBank/DDBJ databases">
        <authorList>
            <person name="Kusch S."/>
        </authorList>
    </citation>
    <scope>NUCLEOTIDE SEQUENCE</scope>
    <source>
        <strain evidence="2">SwB9</strain>
    </source>
</reference>
<keyword evidence="1" id="KW-0812">Transmembrane</keyword>
<dbReference type="OrthoDB" id="4485682at2759"/>
<comment type="caution">
    <text evidence="2">The sequence shown here is derived from an EMBL/GenBank/DDBJ whole genome shotgun (WGS) entry which is preliminary data.</text>
</comment>
<dbReference type="EMBL" id="CAJHIA010000026">
    <property type="protein sequence ID" value="CAD6447512.1"/>
    <property type="molecule type" value="Genomic_DNA"/>
</dbReference>
<keyword evidence="1" id="KW-0472">Membrane</keyword>
<sequence>MMENGLVQSLDQTLIVKVMSRCAIRISISFSFQHKARAQALDSDWKSKFDNRKNRRGKKNKYIKQLYLLRDVSGTCIVSWILVFVFIDDVLEHYSIPSQLFEREMSNTMEIPIIFKQSKMHISLFRRMEGPDNRKLPLLSRFPALL</sequence>
<proteinExistence type="predicted"/>
<organism evidence="2 3">
    <name type="scientific">Sclerotinia trifoliorum</name>
    <dbReference type="NCBI Taxonomy" id="28548"/>
    <lineage>
        <taxon>Eukaryota</taxon>
        <taxon>Fungi</taxon>
        <taxon>Dikarya</taxon>
        <taxon>Ascomycota</taxon>
        <taxon>Pezizomycotina</taxon>
        <taxon>Leotiomycetes</taxon>
        <taxon>Helotiales</taxon>
        <taxon>Sclerotiniaceae</taxon>
        <taxon>Sclerotinia</taxon>
    </lineage>
</organism>
<dbReference type="AlphaFoldDB" id="A0A8H2ZQ77"/>
<dbReference type="PANTHER" id="PTHR37535">
    <property type="entry name" value="FLUG DOMAIN PROTEIN"/>
    <property type="match status" value="1"/>
</dbReference>
<name>A0A8H2ZQ77_9HELO</name>
<keyword evidence="1" id="KW-1133">Transmembrane helix</keyword>
<evidence type="ECO:0000313" key="2">
    <source>
        <dbReference type="EMBL" id="CAD6447512.1"/>
    </source>
</evidence>
<protein>
    <submittedName>
        <fullName evidence="2">59b9b2b7-999d-4e8c-89e3-76057b4f3f26</fullName>
    </submittedName>
</protein>
<gene>
    <name evidence="2" type="ORF">SCLTRI_LOCUS7304</name>
</gene>
<evidence type="ECO:0000313" key="3">
    <source>
        <dbReference type="Proteomes" id="UP000624404"/>
    </source>
</evidence>
<dbReference type="Proteomes" id="UP000624404">
    <property type="component" value="Unassembled WGS sequence"/>
</dbReference>
<keyword evidence="3" id="KW-1185">Reference proteome</keyword>
<feature type="transmembrane region" description="Helical" evidence="1">
    <location>
        <begin position="66"/>
        <end position="87"/>
    </location>
</feature>
<accession>A0A8H2ZQ77</accession>
<dbReference type="PANTHER" id="PTHR37535:SF4">
    <property type="entry name" value="FLUG DOMAIN-CONTAINING PROTEIN"/>
    <property type="match status" value="1"/>
</dbReference>